<sequence length="116" mass="12771">MRPRIIMLTGVTHANRHQVTADINDAVVSSGGWVTDHTFFSNIATNFRMVLAPQGLARFRNFVVAANVHLDDESETTLADLIAKEKGLPEELPASLNVTFIHNEPDLRREVPAVPG</sequence>
<gene>
    <name evidence="1" type="ORF">ABID16_001806</name>
</gene>
<organism evidence="1 2">
    <name type="scientific">Rhizobium aquaticum</name>
    <dbReference type="NCBI Taxonomy" id="1549636"/>
    <lineage>
        <taxon>Bacteria</taxon>
        <taxon>Pseudomonadati</taxon>
        <taxon>Pseudomonadota</taxon>
        <taxon>Alphaproteobacteria</taxon>
        <taxon>Hyphomicrobiales</taxon>
        <taxon>Rhizobiaceae</taxon>
        <taxon>Rhizobium/Agrobacterium group</taxon>
        <taxon>Rhizobium</taxon>
    </lineage>
</organism>
<dbReference type="Proteomes" id="UP001549047">
    <property type="component" value="Unassembled WGS sequence"/>
</dbReference>
<name>A0ABV2IY98_9HYPH</name>
<proteinExistence type="predicted"/>
<evidence type="ECO:0000313" key="2">
    <source>
        <dbReference type="Proteomes" id="UP001549047"/>
    </source>
</evidence>
<evidence type="ECO:0000313" key="1">
    <source>
        <dbReference type="EMBL" id="MET3613477.1"/>
    </source>
</evidence>
<keyword evidence="2" id="KW-1185">Reference proteome</keyword>
<dbReference type="RefSeq" id="WP_354556015.1">
    <property type="nucleotide sequence ID" value="NZ_JBEPMB010000002.1"/>
</dbReference>
<comment type="caution">
    <text evidence="1">The sequence shown here is derived from an EMBL/GenBank/DDBJ whole genome shotgun (WGS) entry which is preliminary data.</text>
</comment>
<reference evidence="1 2" key="1">
    <citation type="submission" date="2024-06" db="EMBL/GenBank/DDBJ databases">
        <title>Genomic Encyclopedia of Type Strains, Phase IV (KMG-IV): sequencing the most valuable type-strain genomes for metagenomic binning, comparative biology and taxonomic classification.</title>
        <authorList>
            <person name="Goeker M."/>
        </authorList>
    </citation>
    <scope>NUCLEOTIDE SEQUENCE [LARGE SCALE GENOMIC DNA]</scope>
    <source>
        <strain evidence="1 2">DSM 29780</strain>
    </source>
</reference>
<dbReference type="EMBL" id="JBEPMB010000002">
    <property type="protein sequence ID" value="MET3613477.1"/>
    <property type="molecule type" value="Genomic_DNA"/>
</dbReference>
<accession>A0ABV2IY98</accession>
<protein>
    <submittedName>
        <fullName evidence="1">Uncharacterized protein</fullName>
    </submittedName>
</protein>